<accession>D2R4D1</accession>
<dbReference type="KEGG" id="psl:Psta_0592"/>
<feature type="signal peptide" evidence="1">
    <location>
        <begin position="1"/>
        <end position="27"/>
    </location>
</feature>
<gene>
    <name evidence="2" type="ordered locus">Psta_0592</name>
</gene>
<dbReference type="Proteomes" id="UP000001887">
    <property type="component" value="Chromosome"/>
</dbReference>
<dbReference type="AlphaFoldDB" id="D2R4D1"/>
<proteinExistence type="predicted"/>
<reference evidence="2 3" key="1">
    <citation type="journal article" date="2009" name="Stand. Genomic Sci.">
        <title>Complete genome sequence of Pirellula staleyi type strain (ATCC 27377).</title>
        <authorList>
            <person name="Clum A."/>
            <person name="Tindall B.J."/>
            <person name="Sikorski J."/>
            <person name="Ivanova N."/>
            <person name="Mavrommatis K."/>
            <person name="Lucas S."/>
            <person name="Glavina del Rio T."/>
            <person name="Nolan M."/>
            <person name="Chen F."/>
            <person name="Tice H."/>
            <person name="Pitluck S."/>
            <person name="Cheng J.F."/>
            <person name="Chertkov O."/>
            <person name="Brettin T."/>
            <person name="Han C."/>
            <person name="Detter J.C."/>
            <person name="Kuske C."/>
            <person name="Bruce D."/>
            <person name="Goodwin L."/>
            <person name="Ovchinikova G."/>
            <person name="Pati A."/>
            <person name="Mikhailova N."/>
            <person name="Chen A."/>
            <person name="Palaniappan K."/>
            <person name="Land M."/>
            <person name="Hauser L."/>
            <person name="Chang Y.J."/>
            <person name="Jeffries C.D."/>
            <person name="Chain P."/>
            <person name="Rohde M."/>
            <person name="Goker M."/>
            <person name="Bristow J."/>
            <person name="Eisen J.A."/>
            <person name="Markowitz V."/>
            <person name="Hugenholtz P."/>
            <person name="Kyrpides N.C."/>
            <person name="Klenk H.P."/>
            <person name="Lapidus A."/>
        </authorList>
    </citation>
    <scope>NUCLEOTIDE SEQUENCE [LARGE SCALE GENOMIC DNA]</scope>
    <source>
        <strain evidence="3">ATCC 27377 / DSM 6068 / ICPB 4128</strain>
    </source>
</reference>
<dbReference type="EMBL" id="CP001848">
    <property type="protein sequence ID" value="ADB15279.1"/>
    <property type="molecule type" value="Genomic_DNA"/>
</dbReference>
<keyword evidence="1" id="KW-0732">Signal</keyword>
<feature type="chain" id="PRO_5003034597" description="Phytase-like domain-containing protein" evidence="1">
    <location>
        <begin position="28"/>
        <end position="371"/>
    </location>
</feature>
<dbReference type="eggNOG" id="ENOG502Z9SH">
    <property type="taxonomic scope" value="Bacteria"/>
</dbReference>
<sequence length="371" mass="38823" precursor="true">MKRSWFRGLLAGSMLACSLIVAGMASAADAPAGLEKQGKPELKSAGPLTFGPAGVLFVGDPIGAQLFAIGVPAGSTSEPAGFKLEGVDAKIAAALGIPASDLLINDMAVQPGTNVAYVSVSRGKGPDALPAIVTVNTKGEVAPVDLASVNYAVIAIKNAPGPDQKDRRGNLVRLESITDLAFVEEKLYVAGLSNEEFASTMRVIAFPFTSADTSTAVEIYHGAHGAYETRSPVRTFTPFMFGGEPHLLAAYTCTPLVKLPVADLKPGTKLRGTTIAELGNRNRPLDIVSYEKGGRTYLLMANSARGVMKMSTDEIEKVEGITSKIDDKAGLGYETLAGLEGVEHLDRLGEGDVLLLVRTTAGVKLESIPLP</sequence>
<evidence type="ECO:0000256" key="1">
    <source>
        <dbReference type="SAM" id="SignalP"/>
    </source>
</evidence>
<evidence type="ECO:0000313" key="3">
    <source>
        <dbReference type="Proteomes" id="UP000001887"/>
    </source>
</evidence>
<evidence type="ECO:0000313" key="2">
    <source>
        <dbReference type="EMBL" id="ADB15279.1"/>
    </source>
</evidence>
<protein>
    <recommendedName>
        <fullName evidence="4">Phytase-like domain-containing protein</fullName>
    </recommendedName>
</protein>
<organism evidence="2 3">
    <name type="scientific">Pirellula staleyi (strain ATCC 27377 / DSM 6068 / ICPB 4128)</name>
    <name type="common">Pirella staleyi</name>
    <dbReference type="NCBI Taxonomy" id="530564"/>
    <lineage>
        <taxon>Bacteria</taxon>
        <taxon>Pseudomonadati</taxon>
        <taxon>Planctomycetota</taxon>
        <taxon>Planctomycetia</taxon>
        <taxon>Pirellulales</taxon>
        <taxon>Pirellulaceae</taxon>
        <taxon>Pirellula</taxon>
    </lineage>
</organism>
<keyword evidence="3" id="KW-1185">Reference proteome</keyword>
<dbReference type="HOGENOM" id="CLU_058630_0_0_0"/>
<name>D2R4D1_PIRSD</name>
<evidence type="ECO:0008006" key="4">
    <source>
        <dbReference type="Google" id="ProtNLM"/>
    </source>
</evidence>